<evidence type="ECO:0000313" key="3">
    <source>
        <dbReference type="Proteomes" id="UP001190926"/>
    </source>
</evidence>
<dbReference type="AlphaFoldDB" id="A0AAD4J7S0"/>
<organism evidence="2 3">
    <name type="scientific">Perilla frutescens var. hirtella</name>
    <name type="common">Perilla citriodora</name>
    <name type="synonym">Perilla setoyensis</name>
    <dbReference type="NCBI Taxonomy" id="608512"/>
    <lineage>
        <taxon>Eukaryota</taxon>
        <taxon>Viridiplantae</taxon>
        <taxon>Streptophyta</taxon>
        <taxon>Embryophyta</taxon>
        <taxon>Tracheophyta</taxon>
        <taxon>Spermatophyta</taxon>
        <taxon>Magnoliopsida</taxon>
        <taxon>eudicotyledons</taxon>
        <taxon>Gunneridae</taxon>
        <taxon>Pentapetalae</taxon>
        <taxon>asterids</taxon>
        <taxon>lamiids</taxon>
        <taxon>Lamiales</taxon>
        <taxon>Lamiaceae</taxon>
        <taxon>Nepetoideae</taxon>
        <taxon>Elsholtzieae</taxon>
        <taxon>Perilla</taxon>
    </lineage>
</organism>
<keyword evidence="3" id="KW-1185">Reference proteome</keyword>
<name>A0AAD4J7S0_PERFH</name>
<gene>
    <name evidence="2" type="ORF">C2S53_012922</name>
</gene>
<dbReference type="Proteomes" id="UP001190926">
    <property type="component" value="Unassembled WGS sequence"/>
</dbReference>
<proteinExistence type="predicted"/>
<accession>A0AAD4J7S0</accession>
<protein>
    <submittedName>
        <fullName evidence="2">Uncharacterized protein</fullName>
    </submittedName>
</protein>
<comment type="caution">
    <text evidence="2">The sequence shown here is derived from an EMBL/GenBank/DDBJ whole genome shotgun (WGS) entry which is preliminary data.</text>
</comment>
<feature type="region of interest" description="Disordered" evidence="1">
    <location>
        <begin position="1"/>
        <end position="62"/>
    </location>
</feature>
<evidence type="ECO:0000256" key="1">
    <source>
        <dbReference type="SAM" id="MobiDB-lite"/>
    </source>
</evidence>
<sequence>MGELKREGQPLRNPKPPSPSLKLQIAESEGSEMATPPWLQTPPVAPPRYGSDAHHHSLQKWI</sequence>
<reference evidence="2 3" key="1">
    <citation type="journal article" date="2021" name="Nat. Commun.">
        <title>Incipient diploidization of the medicinal plant Perilla within 10,000 years.</title>
        <authorList>
            <person name="Zhang Y."/>
            <person name="Shen Q."/>
            <person name="Leng L."/>
            <person name="Zhang D."/>
            <person name="Chen S."/>
            <person name="Shi Y."/>
            <person name="Ning Z."/>
            <person name="Chen S."/>
        </authorList>
    </citation>
    <scope>NUCLEOTIDE SEQUENCE [LARGE SCALE GENOMIC DNA]</scope>
    <source>
        <strain evidence="3">cv. PC099</strain>
    </source>
</reference>
<dbReference type="EMBL" id="SDAM02000120">
    <property type="protein sequence ID" value="KAH6828785.1"/>
    <property type="molecule type" value="Genomic_DNA"/>
</dbReference>
<evidence type="ECO:0000313" key="2">
    <source>
        <dbReference type="EMBL" id="KAH6828785.1"/>
    </source>
</evidence>